<comment type="caution">
    <text evidence="2">The sequence shown here is derived from an EMBL/GenBank/DDBJ whole genome shotgun (WGS) entry which is preliminary data.</text>
</comment>
<sequence length="102" mass="11193">MGTFHYGTDAAFDIDDLTLAHLSAIIVAKLRRGEAFTLTIAGIEGRETLWVHPTANLRCAFTTNEQHGLDRDRLDEMMRSTHRGSGLTIEPVRTAMPVAVAA</sequence>
<organism evidence="2 3">
    <name type="scientific">Agrococcus versicolor</name>
    <dbReference type="NCBI Taxonomy" id="501482"/>
    <lineage>
        <taxon>Bacteria</taxon>
        <taxon>Bacillati</taxon>
        <taxon>Actinomycetota</taxon>
        <taxon>Actinomycetes</taxon>
        <taxon>Micrococcales</taxon>
        <taxon>Microbacteriaceae</taxon>
        <taxon>Agrococcus</taxon>
    </lineage>
</organism>
<gene>
    <name evidence="2" type="ORF">GCM10009846_25790</name>
</gene>
<reference evidence="2 3" key="1">
    <citation type="journal article" date="2019" name="Int. J. Syst. Evol. Microbiol.">
        <title>The Global Catalogue of Microorganisms (GCM) 10K type strain sequencing project: providing services to taxonomists for standard genome sequencing and annotation.</title>
        <authorList>
            <consortium name="The Broad Institute Genomics Platform"/>
            <consortium name="The Broad Institute Genome Sequencing Center for Infectious Disease"/>
            <person name="Wu L."/>
            <person name="Ma J."/>
        </authorList>
    </citation>
    <scope>NUCLEOTIDE SEQUENCE [LARGE SCALE GENOMIC DNA]</scope>
    <source>
        <strain evidence="2 3">JCM 16026</strain>
    </source>
</reference>
<protein>
    <recommendedName>
        <fullName evidence="1">DUF7882 domain-containing protein</fullName>
    </recommendedName>
</protein>
<keyword evidence="3" id="KW-1185">Reference proteome</keyword>
<evidence type="ECO:0000313" key="2">
    <source>
        <dbReference type="EMBL" id="GAA2175531.1"/>
    </source>
</evidence>
<name>A0ABN3AW19_9MICO</name>
<dbReference type="Proteomes" id="UP001501599">
    <property type="component" value="Unassembled WGS sequence"/>
</dbReference>
<dbReference type="RefSeq" id="WP_344344291.1">
    <property type="nucleotide sequence ID" value="NZ_BAAAQT010000008.1"/>
</dbReference>
<evidence type="ECO:0000313" key="3">
    <source>
        <dbReference type="Proteomes" id="UP001501599"/>
    </source>
</evidence>
<proteinExistence type="predicted"/>
<feature type="domain" description="DUF7882" evidence="1">
    <location>
        <begin position="1"/>
        <end position="90"/>
    </location>
</feature>
<dbReference type="EMBL" id="BAAAQT010000008">
    <property type="protein sequence ID" value="GAA2175531.1"/>
    <property type="molecule type" value="Genomic_DNA"/>
</dbReference>
<accession>A0ABN3AW19</accession>
<dbReference type="InterPro" id="IPR057204">
    <property type="entry name" value="DUF7882"/>
</dbReference>
<dbReference type="Pfam" id="PF25355">
    <property type="entry name" value="DUF7882"/>
    <property type="match status" value="1"/>
</dbReference>
<evidence type="ECO:0000259" key="1">
    <source>
        <dbReference type="Pfam" id="PF25355"/>
    </source>
</evidence>